<dbReference type="SMART" id="SM00220">
    <property type="entry name" value="S_TKc"/>
    <property type="match status" value="1"/>
</dbReference>
<keyword evidence="3 4" id="KW-0067">ATP-binding</keyword>
<keyword evidence="5" id="KW-0808">Transferase</keyword>
<dbReference type="InterPro" id="IPR000719">
    <property type="entry name" value="Prot_kinase_dom"/>
</dbReference>
<evidence type="ECO:0000256" key="2">
    <source>
        <dbReference type="ARBA" id="ARBA00022741"/>
    </source>
</evidence>
<dbReference type="InterPro" id="IPR017441">
    <property type="entry name" value="Protein_kinase_ATP_BS"/>
</dbReference>
<dbReference type="AlphaFoldDB" id="A0A7M7MCG1"/>
<proteinExistence type="inferred from homology"/>
<evidence type="ECO:0000259" key="7">
    <source>
        <dbReference type="PROSITE" id="PS50011"/>
    </source>
</evidence>
<organism evidence="8 9">
    <name type="scientific">Varroa destructor</name>
    <name type="common">Honeybee mite</name>
    <dbReference type="NCBI Taxonomy" id="109461"/>
    <lineage>
        <taxon>Eukaryota</taxon>
        <taxon>Metazoa</taxon>
        <taxon>Ecdysozoa</taxon>
        <taxon>Arthropoda</taxon>
        <taxon>Chelicerata</taxon>
        <taxon>Arachnida</taxon>
        <taxon>Acari</taxon>
        <taxon>Parasitiformes</taxon>
        <taxon>Mesostigmata</taxon>
        <taxon>Gamasina</taxon>
        <taxon>Dermanyssoidea</taxon>
        <taxon>Varroidae</taxon>
        <taxon>Varroa</taxon>
    </lineage>
</organism>
<dbReference type="FunCoup" id="A0A7M7MCG1">
    <property type="interactions" value="1108"/>
</dbReference>
<evidence type="ECO:0000313" key="9">
    <source>
        <dbReference type="Proteomes" id="UP000594260"/>
    </source>
</evidence>
<evidence type="ECO:0000256" key="6">
    <source>
        <dbReference type="SAM" id="MobiDB-lite"/>
    </source>
</evidence>
<sequence>MAPKKQAVVLPTDNLVNDGAKVVWRIGKCIGKGGFGEVYLCEQNSGKAVSVSAPYVIKIEPSGSGPLFVEMHCYMRVAGKDQIAAWVSQKKLDYLGMPIMHSKGTYEVNGVTYRYIVLDRYAGDMEGIWKQNNGVMPVKTALTTAIRVLDVLEYLHANSYIHADVKASNIMLGLKDPNKVFLLDFGLACKFESKEGDHKAEKQDKKKMHNGTIEYTSRDAHKGLDTRRTDIEILGFNLLHWLTGRLPWLKLIKDCKAVAAAKEDHMADVKALVVSCFGAPNKTMIDFMTVVANMGFADKPDYDKLRSILKDGVTAEGLKYDGKISASSDKTAVKKGRTRTSAEIDSLEDRVANSPVRKARAISKSPALKPAIRGHGKSPVCSAPAAAKSPVRKTSRDISPARKAAVAKSSTARRAGNVKKKAVSTTTFLSPDSASSSSSYENMTPAMKAVYEMKKKKEALKATKVGKVR</sequence>
<dbReference type="GeneID" id="111246496"/>
<dbReference type="GO" id="GO:0005524">
    <property type="term" value="F:ATP binding"/>
    <property type="evidence" value="ECO:0007669"/>
    <property type="project" value="UniProtKB-UniRule"/>
</dbReference>
<dbReference type="KEGG" id="vde:111246496"/>
<keyword evidence="9" id="KW-1185">Reference proteome</keyword>
<dbReference type="InParanoid" id="A0A7M7MCG1"/>
<evidence type="ECO:0000256" key="3">
    <source>
        <dbReference type="ARBA" id="ARBA00022840"/>
    </source>
</evidence>
<dbReference type="PROSITE" id="PS00108">
    <property type="entry name" value="PROTEIN_KINASE_ST"/>
    <property type="match status" value="1"/>
</dbReference>
<name>A0A7M7MCG1_VARDE</name>
<dbReference type="Gene3D" id="1.10.510.10">
    <property type="entry name" value="Transferase(Phosphotransferase) domain 1"/>
    <property type="match status" value="1"/>
</dbReference>
<keyword evidence="5" id="KW-0418">Kinase</keyword>
<keyword evidence="5" id="KW-0723">Serine/threonine-protein kinase</keyword>
<evidence type="ECO:0000313" key="8">
    <source>
        <dbReference type="EnsemblMetazoa" id="XP_022651921"/>
    </source>
</evidence>
<dbReference type="SUPFAM" id="SSF56112">
    <property type="entry name" value="Protein kinase-like (PK-like)"/>
    <property type="match status" value="1"/>
</dbReference>
<feature type="compositionally biased region" description="Low complexity" evidence="6">
    <location>
        <begin position="430"/>
        <end position="439"/>
    </location>
</feature>
<dbReference type="PANTHER" id="PTHR11909">
    <property type="entry name" value="CASEIN KINASE-RELATED"/>
    <property type="match status" value="1"/>
</dbReference>
<accession>A0A7M7MCG1</accession>
<dbReference type="EC" id="2.7.11.1" evidence="1"/>
<dbReference type="RefSeq" id="XP_022651921.1">
    <property type="nucleotide sequence ID" value="XM_022796186.1"/>
</dbReference>
<dbReference type="InterPro" id="IPR050235">
    <property type="entry name" value="CK1_Ser-Thr_kinase"/>
</dbReference>
<feature type="region of interest" description="Disordered" evidence="6">
    <location>
        <begin position="362"/>
        <end position="441"/>
    </location>
</feature>
<evidence type="ECO:0000256" key="4">
    <source>
        <dbReference type="PROSITE-ProRule" id="PRU10141"/>
    </source>
</evidence>
<dbReference type="InterPro" id="IPR011009">
    <property type="entry name" value="Kinase-like_dom_sf"/>
</dbReference>
<dbReference type="OMA" id="MHSTGYV"/>
<dbReference type="PROSITE" id="PS50011">
    <property type="entry name" value="PROTEIN_KINASE_DOM"/>
    <property type="match status" value="1"/>
</dbReference>
<dbReference type="GO" id="GO:0004674">
    <property type="term" value="F:protein serine/threonine kinase activity"/>
    <property type="evidence" value="ECO:0007669"/>
    <property type="project" value="UniProtKB-KW"/>
</dbReference>
<feature type="binding site" evidence="4">
    <location>
        <position position="58"/>
    </location>
    <ligand>
        <name>ATP</name>
        <dbReference type="ChEBI" id="CHEBI:30616"/>
    </ligand>
</feature>
<protein>
    <recommendedName>
        <fullName evidence="1">non-specific serine/threonine protein kinase</fullName>
        <ecNumber evidence="1">2.7.11.1</ecNumber>
    </recommendedName>
</protein>
<dbReference type="EnsemblMetazoa" id="XM_022796186">
    <property type="protein sequence ID" value="XP_022651921"/>
    <property type="gene ID" value="LOC111246496"/>
</dbReference>
<dbReference type="Proteomes" id="UP000594260">
    <property type="component" value="Unplaced"/>
</dbReference>
<comment type="similarity">
    <text evidence="5">Belongs to the protein kinase superfamily.</text>
</comment>
<dbReference type="Pfam" id="PF00069">
    <property type="entry name" value="Pkinase"/>
    <property type="match status" value="1"/>
</dbReference>
<keyword evidence="2 4" id="KW-0547">Nucleotide-binding</keyword>
<dbReference type="PROSITE" id="PS00107">
    <property type="entry name" value="PROTEIN_KINASE_ATP"/>
    <property type="match status" value="1"/>
</dbReference>
<evidence type="ECO:0000256" key="5">
    <source>
        <dbReference type="RuleBase" id="RU000304"/>
    </source>
</evidence>
<feature type="domain" description="Protein kinase" evidence="7">
    <location>
        <begin position="24"/>
        <end position="309"/>
    </location>
</feature>
<reference evidence="8" key="1">
    <citation type="submission" date="2021-01" db="UniProtKB">
        <authorList>
            <consortium name="EnsemblMetazoa"/>
        </authorList>
    </citation>
    <scope>IDENTIFICATION</scope>
</reference>
<dbReference type="InterPro" id="IPR008271">
    <property type="entry name" value="Ser/Thr_kinase_AS"/>
</dbReference>
<evidence type="ECO:0000256" key="1">
    <source>
        <dbReference type="ARBA" id="ARBA00012513"/>
    </source>
</evidence>